<feature type="region of interest" description="Disordered" evidence="1">
    <location>
        <begin position="207"/>
        <end position="230"/>
    </location>
</feature>
<evidence type="ECO:0000313" key="2">
    <source>
        <dbReference type="EMBL" id="GIJ62626.1"/>
    </source>
</evidence>
<proteinExistence type="predicted"/>
<organism evidence="2 3">
    <name type="scientific">Virgisporangium aurantiacum</name>
    <dbReference type="NCBI Taxonomy" id="175570"/>
    <lineage>
        <taxon>Bacteria</taxon>
        <taxon>Bacillati</taxon>
        <taxon>Actinomycetota</taxon>
        <taxon>Actinomycetes</taxon>
        <taxon>Micromonosporales</taxon>
        <taxon>Micromonosporaceae</taxon>
        <taxon>Virgisporangium</taxon>
    </lineage>
</organism>
<dbReference type="RefSeq" id="WP_204008392.1">
    <property type="nucleotide sequence ID" value="NZ_BOPG01000081.1"/>
</dbReference>
<keyword evidence="3" id="KW-1185">Reference proteome</keyword>
<dbReference type="AlphaFoldDB" id="A0A8J3ZEV7"/>
<protein>
    <submittedName>
        <fullName evidence="2">Uncharacterized protein</fullName>
    </submittedName>
</protein>
<dbReference type="Proteomes" id="UP000612585">
    <property type="component" value="Unassembled WGS sequence"/>
</dbReference>
<evidence type="ECO:0000256" key="1">
    <source>
        <dbReference type="SAM" id="MobiDB-lite"/>
    </source>
</evidence>
<comment type="caution">
    <text evidence="2">The sequence shown here is derived from an EMBL/GenBank/DDBJ whole genome shotgun (WGS) entry which is preliminary data.</text>
</comment>
<sequence length="230" mass="23760">MTGRLVFPVGRYLGMLPIDRPSGPTLEHVVRIGGRRMELSADEHLVWALAHGVPGAPDLDRWDRAAMRANLPDRSADTDVDGIADRLLGVGLLRELDGPVEEFARSVRLLPQAVGLGNGGADGRTFWIGFPGSPLVSLSSEIFYVWSWAGLEPDLYAACVRATTVGLPLGDRDPRVLVAAVVGDLHALLAPNVACLDATLAPSASPAASPVAGPAAGPGADPAASPGGAA</sequence>
<dbReference type="EMBL" id="BOPG01000081">
    <property type="protein sequence ID" value="GIJ62626.1"/>
    <property type="molecule type" value="Genomic_DNA"/>
</dbReference>
<name>A0A8J3ZEV7_9ACTN</name>
<gene>
    <name evidence="2" type="ORF">Vau01_101420</name>
</gene>
<evidence type="ECO:0000313" key="3">
    <source>
        <dbReference type="Proteomes" id="UP000612585"/>
    </source>
</evidence>
<reference evidence="2" key="1">
    <citation type="submission" date="2021-01" db="EMBL/GenBank/DDBJ databases">
        <title>Whole genome shotgun sequence of Virgisporangium aurantiacum NBRC 16421.</title>
        <authorList>
            <person name="Komaki H."/>
            <person name="Tamura T."/>
        </authorList>
    </citation>
    <scope>NUCLEOTIDE SEQUENCE</scope>
    <source>
        <strain evidence="2">NBRC 16421</strain>
    </source>
</reference>
<accession>A0A8J3ZEV7</accession>